<dbReference type="RefSeq" id="WP_025731015.1">
    <property type="nucleotide sequence ID" value="NZ_JAAIWK010000002.1"/>
</dbReference>
<accession>A0A6M0P3H9</accession>
<protein>
    <submittedName>
        <fullName evidence="2">Uncharacterized protein</fullName>
    </submittedName>
</protein>
<evidence type="ECO:0000313" key="3">
    <source>
        <dbReference type="Proteomes" id="UP000476934"/>
    </source>
</evidence>
<feature type="transmembrane region" description="Helical" evidence="1">
    <location>
        <begin position="133"/>
        <end position="151"/>
    </location>
</feature>
<dbReference type="InterPro" id="IPR048147">
    <property type="entry name" value="CBO0543-like"/>
</dbReference>
<keyword evidence="1" id="KW-0812">Transmembrane</keyword>
<comment type="caution">
    <text evidence="2">The sequence shown here is derived from an EMBL/GenBank/DDBJ whole genome shotgun (WGS) entry which is preliminary data.</text>
</comment>
<keyword evidence="3" id="KW-1185">Reference proteome</keyword>
<reference evidence="2 3" key="1">
    <citation type="submission" date="2020-03" db="EMBL/GenBank/DDBJ databases">
        <title>Bacillus aquiflavi sp. nov., isolated from yellow water of strong flavor Chinese baijiu in Yibin region of China.</title>
        <authorList>
            <person name="Xie J."/>
        </authorList>
    </citation>
    <scope>NUCLEOTIDE SEQUENCE [LARGE SCALE GENOMIC DNA]</scope>
    <source>
        <strain evidence="2 3">Gsoil 114</strain>
    </source>
</reference>
<feature type="transmembrane region" description="Helical" evidence="1">
    <location>
        <begin position="42"/>
        <end position="59"/>
    </location>
</feature>
<organism evidence="2 3">
    <name type="scientific">Heyndrickxia ginsengihumi</name>
    <dbReference type="NCBI Taxonomy" id="363870"/>
    <lineage>
        <taxon>Bacteria</taxon>
        <taxon>Bacillati</taxon>
        <taxon>Bacillota</taxon>
        <taxon>Bacilli</taxon>
        <taxon>Bacillales</taxon>
        <taxon>Bacillaceae</taxon>
        <taxon>Heyndrickxia</taxon>
    </lineage>
</organism>
<sequence>MINIYISVINGVDGYINKLIGLTEQIREVRLDYWFNEVVFTTNWWFLLLLSIIPWVLWIKFIDPKRLFETLFYGSLISIYSILLDDIGSYYLCWIYQYQLVPISSRLNPVDLALMPVTYMVVYQYFKSWKTFFIAQSILSFGAAFLFEPLFEWLHIYRPIHWYLIYSFIIYLVLGIFNKWFVSIVNKKLS</sequence>
<proteinExistence type="predicted"/>
<name>A0A6M0P3H9_9BACI</name>
<dbReference type="Proteomes" id="UP000476934">
    <property type="component" value="Unassembled WGS sequence"/>
</dbReference>
<evidence type="ECO:0000256" key="1">
    <source>
        <dbReference type="SAM" id="Phobius"/>
    </source>
</evidence>
<dbReference type="NCBIfam" id="NF041644">
    <property type="entry name" value="CBO0543_fam"/>
    <property type="match status" value="1"/>
</dbReference>
<gene>
    <name evidence="2" type="ORF">G4D61_02080</name>
</gene>
<feature type="transmembrane region" description="Helical" evidence="1">
    <location>
        <begin position="163"/>
        <end position="182"/>
    </location>
</feature>
<keyword evidence="1" id="KW-0472">Membrane</keyword>
<evidence type="ECO:0000313" key="2">
    <source>
        <dbReference type="EMBL" id="NEY18755.1"/>
    </source>
</evidence>
<dbReference type="AlphaFoldDB" id="A0A6M0P3H9"/>
<keyword evidence="1" id="KW-1133">Transmembrane helix</keyword>
<dbReference type="EMBL" id="JAAIWK010000002">
    <property type="protein sequence ID" value="NEY18755.1"/>
    <property type="molecule type" value="Genomic_DNA"/>
</dbReference>
<feature type="transmembrane region" description="Helical" evidence="1">
    <location>
        <begin position="71"/>
        <end position="97"/>
    </location>
</feature>